<evidence type="ECO:0000313" key="10">
    <source>
        <dbReference type="Proteomes" id="UP000595512"/>
    </source>
</evidence>
<dbReference type="InterPro" id="IPR020103">
    <property type="entry name" value="PsdUridine_synth_cat_dom_sf"/>
</dbReference>
<evidence type="ECO:0000256" key="5">
    <source>
        <dbReference type="RuleBase" id="RU362028"/>
    </source>
</evidence>
<name>A0A150KN39_9BACI</name>
<dbReference type="PATRIC" id="fig|46224.3.peg.4324"/>
<organism evidence="7 9">
    <name type="scientific">Heyndrickxia sporothermodurans</name>
    <dbReference type="NCBI Taxonomy" id="46224"/>
    <lineage>
        <taxon>Bacteria</taxon>
        <taxon>Bacillati</taxon>
        <taxon>Bacillota</taxon>
        <taxon>Bacilli</taxon>
        <taxon>Bacillales</taxon>
        <taxon>Bacillaceae</taxon>
        <taxon>Heyndrickxia</taxon>
    </lineage>
</organism>
<dbReference type="Proteomes" id="UP000595512">
    <property type="component" value="Chromosome"/>
</dbReference>
<dbReference type="InterPro" id="IPR006145">
    <property type="entry name" value="PsdUridine_synth_RsuA/RluA"/>
</dbReference>
<gene>
    <name evidence="7" type="ORF">B4102_0915</name>
    <name evidence="8" type="ORF">JGZ69_13745</name>
</gene>
<comment type="similarity">
    <text evidence="2 5">Belongs to the pseudouridine synthase RluA family.</text>
</comment>
<dbReference type="AlphaFoldDB" id="A0A150KN39"/>
<comment type="catalytic activity">
    <reaction evidence="1 5">
        <text>a uridine in RNA = a pseudouridine in RNA</text>
        <dbReference type="Rhea" id="RHEA:48348"/>
        <dbReference type="Rhea" id="RHEA-COMP:12068"/>
        <dbReference type="Rhea" id="RHEA-COMP:12069"/>
        <dbReference type="ChEBI" id="CHEBI:65314"/>
        <dbReference type="ChEBI" id="CHEBI:65315"/>
    </reaction>
</comment>
<keyword evidence="9" id="KW-1185">Reference proteome</keyword>
<evidence type="ECO:0000259" key="6">
    <source>
        <dbReference type="Pfam" id="PF00849"/>
    </source>
</evidence>
<dbReference type="Pfam" id="PF00849">
    <property type="entry name" value="PseudoU_synth_2"/>
    <property type="match status" value="1"/>
</dbReference>
<dbReference type="KEGG" id="hspo:JGZ69_13745"/>
<dbReference type="PANTHER" id="PTHR21600">
    <property type="entry name" value="MITOCHONDRIAL RNA PSEUDOURIDINE SYNTHASE"/>
    <property type="match status" value="1"/>
</dbReference>
<dbReference type="CDD" id="cd02869">
    <property type="entry name" value="PseudoU_synth_RluA_like"/>
    <property type="match status" value="1"/>
</dbReference>
<evidence type="ECO:0000313" key="9">
    <source>
        <dbReference type="Proteomes" id="UP000075666"/>
    </source>
</evidence>
<protein>
    <recommendedName>
        <fullName evidence="5">Pseudouridine synthase</fullName>
        <ecNumber evidence="5">5.4.99.-</ecNumber>
    </recommendedName>
</protein>
<dbReference type="OrthoDB" id="9807829at2"/>
<feature type="active site" evidence="4">
    <location>
        <position position="137"/>
    </location>
</feature>
<dbReference type="InterPro" id="IPR050188">
    <property type="entry name" value="RluA_PseudoU_synthase"/>
</dbReference>
<reference evidence="7 9" key="1">
    <citation type="submission" date="2016-01" db="EMBL/GenBank/DDBJ databases">
        <title>Genome Sequences of Twelve Sporeforming Bacillus Species Isolated from Foods.</title>
        <authorList>
            <person name="Berendsen E.M."/>
            <person name="Wells-Bennik M.H."/>
            <person name="Krawcyk A.O."/>
            <person name="De Jong A."/>
            <person name="Holsappel S."/>
            <person name="Eijlander R.T."/>
            <person name="Kuipers O.P."/>
        </authorList>
    </citation>
    <scope>NUCLEOTIDE SEQUENCE [LARGE SCALE GENOMIC DNA]</scope>
    <source>
        <strain evidence="7 9">B4102</strain>
    </source>
</reference>
<reference evidence="8 10" key="2">
    <citation type="submission" date="2020-12" db="EMBL/GenBank/DDBJ databases">
        <title>Taxonomic evaluation of the Bacillus sporothermodurans group of bacteria based on whole genome sequences.</title>
        <authorList>
            <person name="Fiedler G."/>
            <person name="Herbstmann A.-D."/>
            <person name="Doll E."/>
            <person name="Wenning M."/>
            <person name="Brinks E."/>
            <person name="Kabisch J."/>
            <person name="Breitenwieser F."/>
            <person name="Lappann M."/>
            <person name="Boehnlein C."/>
            <person name="Franz C."/>
        </authorList>
    </citation>
    <scope>NUCLEOTIDE SEQUENCE [LARGE SCALE GENOMIC DNA]</scope>
    <source>
        <strain evidence="8 10">DSM 10599</strain>
    </source>
</reference>
<dbReference type="GO" id="GO:0003723">
    <property type="term" value="F:RNA binding"/>
    <property type="evidence" value="ECO:0007669"/>
    <property type="project" value="InterPro"/>
</dbReference>
<dbReference type="InterPro" id="IPR006224">
    <property type="entry name" value="PsdUridine_synth_RluA-like_CS"/>
</dbReference>
<dbReference type="Gene3D" id="3.30.2350.10">
    <property type="entry name" value="Pseudouridine synthase"/>
    <property type="match status" value="1"/>
</dbReference>
<dbReference type="STRING" id="46224.B4102_0915"/>
<dbReference type="GO" id="GO:0009982">
    <property type="term" value="F:pseudouridine synthase activity"/>
    <property type="evidence" value="ECO:0007669"/>
    <property type="project" value="InterPro"/>
</dbReference>
<dbReference type="SUPFAM" id="SSF55120">
    <property type="entry name" value="Pseudouridine synthase"/>
    <property type="match status" value="1"/>
</dbReference>
<evidence type="ECO:0000313" key="7">
    <source>
        <dbReference type="EMBL" id="KYC97260.1"/>
    </source>
</evidence>
<comment type="function">
    <text evidence="5">Responsible for synthesis of pseudouridine from uracil.</text>
</comment>
<dbReference type="EC" id="5.4.99.-" evidence="5"/>
<evidence type="ECO:0000256" key="3">
    <source>
        <dbReference type="ARBA" id="ARBA00023235"/>
    </source>
</evidence>
<proteinExistence type="inferred from homology"/>
<keyword evidence="3 5" id="KW-0413">Isomerase</keyword>
<feature type="domain" description="Pseudouridine synthase RsuA/RluA-like" evidence="6">
    <location>
        <begin position="90"/>
        <end position="240"/>
    </location>
</feature>
<accession>A0A150KN39</accession>
<dbReference type="FunFam" id="3.30.2350.10:FF:000005">
    <property type="entry name" value="Pseudouridine synthase"/>
    <property type="match status" value="1"/>
</dbReference>
<dbReference type="Proteomes" id="UP000075666">
    <property type="component" value="Unassembled WGS sequence"/>
</dbReference>
<dbReference type="InterPro" id="IPR006225">
    <property type="entry name" value="PsdUridine_synth_RluC/D"/>
</dbReference>
<dbReference type="GO" id="GO:0140098">
    <property type="term" value="F:catalytic activity, acting on RNA"/>
    <property type="evidence" value="ECO:0007669"/>
    <property type="project" value="UniProtKB-ARBA"/>
</dbReference>
<evidence type="ECO:0000313" key="8">
    <source>
        <dbReference type="EMBL" id="QQX23897.1"/>
    </source>
</evidence>
<dbReference type="GO" id="GO:0000455">
    <property type="term" value="P:enzyme-directed rRNA pseudouridine synthesis"/>
    <property type="evidence" value="ECO:0007669"/>
    <property type="project" value="TreeGrafter"/>
</dbReference>
<dbReference type="PANTHER" id="PTHR21600:SF35">
    <property type="entry name" value="PSEUDOURIDINE SYNTHASE"/>
    <property type="match status" value="1"/>
</dbReference>
<dbReference type="EMBL" id="CP066701">
    <property type="protein sequence ID" value="QQX23897.1"/>
    <property type="molecule type" value="Genomic_DNA"/>
</dbReference>
<sequence>MASYSLQWTIVQKDEEKIIRQFLSEKDISRRALTDIKFAGGQITVNEREENVLYQLKCGDRLEVTFPPEKSSETLVGEDIPLHIIFEDKDLLVIDKPAFMNTIPSREHPKGSLANALIGYYQKQSIDATVHIVTRLDRNTSGLVLVAKHRYIHHLLSQMQQKRMIKRTYEALVEGVLSKDDGTIDAPIGRKESSIIEREVRADGKAARTHYHVLKRRSKFCHIRLSLDTGRTHQIRVHMSYIGHPLLGDDLYGGSTDIYERQALHCSNLTFYHPTLEKEMNFHSDFPFEV</sequence>
<dbReference type="NCBIfam" id="TIGR00005">
    <property type="entry name" value="rluA_subfam"/>
    <property type="match status" value="1"/>
</dbReference>
<evidence type="ECO:0000256" key="4">
    <source>
        <dbReference type="PIRSR" id="PIRSR606225-1"/>
    </source>
</evidence>
<dbReference type="RefSeq" id="WP_066234193.1">
    <property type="nucleotide sequence ID" value="NZ_CP066701.1"/>
</dbReference>
<dbReference type="EMBL" id="LQYN01000086">
    <property type="protein sequence ID" value="KYC97260.1"/>
    <property type="molecule type" value="Genomic_DNA"/>
</dbReference>
<evidence type="ECO:0000256" key="2">
    <source>
        <dbReference type="ARBA" id="ARBA00010876"/>
    </source>
</evidence>
<evidence type="ECO:0000256" key="1">
    <source>
        <dbReference type="ARBA" id="ARBA00000073"/>
    </source>
</evidence>
<dbReference type="PROSITE" id="PS01129">
    <property type="entry name" value="PSI_RLU"/>
    <property type="match status" value="1"/>
</dbReference>